<dbReference type="PROSITE" id="PS51432">
    <property type="entry name" value="AP_NUCLEASE_F2_4"/>
    <property type="match status" value="1"/>
</dbReference>
<evidence type="ECO:0000259" key="8">
    <source>
        <dbReference type="Pfam" id="PF01261"/>
    </source>
</evidence>
<dbReference type="AlphaFoldDB" id="A0A672QA02"/>
<evidence type="ECO:0000313" key="9">
    <source>
        <dbReference type="Ensembl" id="ENSSGRP00000072326.1"/>
    </source>
</evidence>
<dbReference type="GO" id="GO:0006284">
    <property type="term" value="P:base-excision repair"/>
    <property type="evidence" value="ECO:0007669"/>
    <property type="project" value="TreeGrafter"/>
</dbReference>
<evidence type="ECO:0000256" key="3">
    <source>
        <dbReference type="ARBA" id="ARBA00022723"/>
    </source>
</evidence>
<keyword evidence="5" id="KW-0378">Hydrolase</keyword>
<dbReference type="SMART" id="SM00518">
    <property type="entry name" value="AP2Ec"/>
    <property type="match status" value="1"/>
</dbReference>
<organism evidence="9 10">
    <name type="scientific">Sinocyclocheilus grahami</name>
    <name type="common">Dianchi golden-line fish</name>
    <name type="synonym">Barbus grahami</name>
    <dbReference type="NCBI Taxonomy" id="75366"/>
    <lineage>
        <taxon>Eukaryota</taxon>
        <taxon>Metazoa</taxon>
        <taxon>Chordata</taxon>
        <taxon>Craniata</taxon>
        <taxon>Vertebrata</taxon>
        <taxon>Euteleostomi</taxon>
        <taxon>Actinopterygii</taxon>
        <taxon>Neopterygii</taxon>
        <taxon>Teleostei</taxon>
        <taxon>Ostariophysi</taxon>
        <taxon>Cypriniformes</taxon>
        <taxon>Cyprinidae</taxon>
        <taxon>Cyprininae</taxon>
        <taxon>Sinocyclocheilus</taxon>
    </lineage>
</organism>
<evidence type="ECO:0000256" key="7">
    <source>
        <dbReference type="ARBA" id="ARBA00023204"/>
    </source>
</evidence>
<evidence type="ECO:0000256" key="4">
    <source>
        <dbReference type="ARBA" id="ARBA00022763"/>
    </source>
</evidence>
<dbReference type="GO" id="GO:0005739">
    <property type="term" value="C:mitochondrion"/>
    <property type="evidence" value="ECO:0007669"/>
    <property type="project" value="TreeGrafter"/>
</dbReference>
<dbReference type="Pfam" id="PF01261">
    <property type="entry name" value="AP_endonuc_2"/>
    <property type="match status" value="1"/>
</dbReference>
<protein>
    <submittedName>
        <fullName evidence="9">Si:ch211-141o9.10</fullName>
    </submittedName>
</protein>
<dbReference type="GO" id="GO:0008270">
    <property type="term" value="F:zinc ion binding"/>
    <property type="evidence" value="ECO:0007669"/>
    <property type="project" value="InterPro"/>
</dbReference>
<dbReference type="PANTHER" id="PTHR21445:SF0">
    <property type="entry name" value="APURINIC-APYRIMIDINIC ENDONUCLEASE"/>
    <property type="match status" value="1"/>
</dbReference>
<evidence type="ECO:0000256" key="6">
    <source>
        <dbReference type="ARBA" id="ARBA00022833"/>
    </source>
</evidence>
<dbReference type="InterPro" id="IPR013022">
    <property type="entry name" value="Xyl_isomerase-like_TIM-brl"/>
</dbReference>
<name>A0A672QA02_SINGR</name>
<sequence>MARKRKIKSKKKYIGTHVSISGGMWNAVKSSVAIGGHAFALFLGSQRSWMRPALDTAAAVTFQEVCAQHVFDPIHILPRGSYLMNCHSPKEGLCYQPMLVDELRHCSALGLSHFNFHPGASIDSTPEKCMEKIDQAINPCLLENMSGQGSTIGGEFSELGSIIDRVRDKTRVGVCLDTCHASTAGKLGCHLDREIVNEPRLDNIPLILDTPGFEFAEQIELLTSICEKRRRIKHLLDGSYY</sequence>
<dbReference type="InParanoid" id="A0A672QA02"/>
<dbReference type="GO" id="GO:0003677">
    <property type="term" value="F:DNA binding"/>
    <property type="evidence" value="ECO:0007669"/>
    <property type="project" value="InterPro"/>
</dbReference>
<keyword evidence="6" id="KW-0862">Zinc</keyword>
<dbReference type="InterPro" id="IPR001719">
    <property type="entry name" value="AP_endonuc_2"/>
</dbReference>
<dbReference type="Proteomes" id="UP000472262">
    <property type="component" value="Unassembled WGS sequence"/>
</dbReference>
<dbReference type="OMA" id="PEPENFH"/>
<evidence type="ECO:0000256" key="1">
    <source>
        <dbReference type="ARBA" id="ARBA00001947"/>
    </source>
</evidence>
<evidence type="ECO:0000256" key="5">
    <source>
        <dbReference type="ARBA" id="ARBA00022801"/>
    </source>
</evidence>
<dbReference type="Ensembl" id="ENSSGRT00000077033.1">
    <property type="protein sequence ID" value="ENSSGRP00000072326.1"/>
    <property type="gene ID" value="ENSSGRG00000036901.1"/>
</dbReference>
<dbReference type="PANTHER" id="PTHR21445">
    <property type="entry name" value="ENDONUCLEASE IV ENDODEOXYRIBONUCLEASE IV"/>
    <property type="match status" value="1"/>
</dbReference>
<dbReference type="PROSITE" id="PS00730">
    <property type="entry name" value="AP_NUCLEASE_F2_2"/>
    <property type="match status" value="1"/>
</dbReference>
<reference evidence="9" key="1">
    <citation type="submission" date="2025-08" db="UniProtKB">
        <authorList>
            <consortium name="Ensembl"/>
        </authorList>
    </citation>
    <scope>IDENTIFICATION</scope>
</reference>
<keyword evidence="4" id="KW-0227">DNA damage</keyword>
<dbReference type="InterPro" id="IPR036237">
    <property type="entry name" value="Xyl_isomerase-like_sf"/>
</dbReference>
<keyword evidence="3" id="KW-0479">Metal-binding</keyword>
<feature type="domain" description="Xylose isomerase-like TIM barrel" evidence="8">
    <location>
        <begin position="32"/>
        <end position="190"/>
    </location>
</feature>
<dbReference type="GO" id="GO:0003906">
    <property type="term" value="F:DNA-(apurinic or apyrimidinic site) endonuclease activity"/>
    <property type="evidence" value="ECO:0007669"/>
    <property type="project" value="TreeGrafter"/>
</dbReference>
<keyword evidence="10" id="KW-1185">Reference proteome</keyword>
<dbReference type="GO" id="GO:0005634">
    <property type="term" value="C:nucleus"/>
    <property type="evidence" value="ECO:0007669"/>
    <property type="project" value="TreeGrafter"/>
</dbReference>
<accession>A0A672QA02</accession>
<evidence type="ECO:0000313" key="10">
    <source>
        <dbReference type="Proteomes" id="UP000472262"/>
    </source>
</evidence>
<dbReference type="InterPro" id="IPR018246">
    <property type="entry name" value="AP_endonuc_F2_Zn_BS"/>
</dbReference>
<dbReference type="NCBIfam" id="TIGR00587">
    <property type="entry name" value="nfo"/>
    <property type="match status" value="1"/>
</dbReference>
<proteinExistence type="inferred from homology"/>
<reference evidence="9" key="2">
    <citation type="submission" date="2025-09" db="UniProtKB">
        <authorList>
            <consortium name="Ensembl"/>
        </authorList>
    </citation>
    <scope>IDENTIFICATION</scope>
</reference>
<keyword evidence="7" id="KW-0234">DNA repair</keyword>
<dbReference type="GO" id="GO:0008081">
    <property type="term" value="F:phosphoric diester hydrolase activity"/>
    <property type="evidence" value="ECO:0007669"/>
    <property type="project" value="TreeGrafter"/>
</dbReference>
<dbReference type="Gene3D" id="3.20.20.150">
    <property type="entry name" value="Divalent-metal-dependent TIM barrel enzymes"/>
    <property type="match status" value="1"/>
</dbReference>
<dbReference type="SUPFAM" id="SSF51658">
    <property type="entry name" value="Xylose isomerase-like"/>
    <property type="match status" value="1"/>
</dbReference>
<comment type="similarity">
    <text evidence="2">Belongs to the AP endonuclease 2 family.</text>
</comment>
<comment type="cofactor">
    <cofactor evidence="1">
        <name>Zn(2+)</name>
        <dbReference type="ChEBI" id="CHEBI:29105"/>
    </cofactor>
</comment>
<evidence type="ECO:0000256" key="2">
    <source>
        <dbReference type="ARBA" id="ARBA00005340"/>
    </source>
</evidence>